<feature type="transmembrane region" description="Helical" evidence="2">
    <location>
        <begin position="148"/>
        <end position="171"/>
    </location>
</feature>
<gene>
    <name evidence="4" type="ORF">DFR74_117106</name>
</gene>
<dbReference type="InterPro" id="IPR025241">
    <property type="entry name" value="DUF4190"/>
</dbReference>
<evidence type="ECO:0000256" key="1">
    <source>
        <dbReference type="SAM" id="MobiDB-lite"/>
    </source>
</evidence>
<evidence type="ECO:0000256" key="2">
    <source>
        <dbReference type="SAM" id="Phobius"/>
    </source>
</evidence>
<evidence type="ECO:0000313" key="5">
    <source>
        <dbReference type="Proteomes" id="UP000252586"/>
    </source>
</evidence>
<keyword evidence="5" id="KW-1185">Reference proteome</keyword>
<feature type="domain" description="DUF4190" evidence="3">
    <location>
        <begin position="96"/>
        <end position="161"/>
    </location>
</feature>
<keyword evidence="2" id="KW-0812">Transmembrane</keyword>
<name>A0A366D2Z3_9NOCA</name>
<feature type="region of interest" description="Disordered" evidence="1">
    <location>
        <begin position="1"/>
        <end position="77"/>
    </location>
</feature>
<dbReference type="OrthoDB" id="4462868at2"/>
<feature type="compositionally biased region" description="Low complexity" evidence="1">
    <location>
        <begin position="37"/>
        <end position="58"/>
    </location>
</feature>
<protein>
    <submittedName>
        <fullName evidence="4">Uncharacterized protein DUF4190</fullName>
    </submittedName>
</protein>
<keyword evidence="2" id="KW-0472">Membrane</keyword>
<evidence type="ECO:0000259" key="3">
    <source>
        <dbReference type="Pfam" id="PF13828"/>
    </source>
</evidence>
<evidence type="ECO:0000313" key="4">
    <source>
        <dbReference type="EMBL" id="RBO84285.1"/>
    </source>
</evidence>
<proteinExistence type="predicted"/>
<accession>A0A366D2Z3</accession>
<dbReference type="AlphaFoldDB" id="A0A366D2Z3"/>
<comment type="caution">
    <text evidence="4">The sequence shown here is derived from an EMBL/GenBank/DDBJ whole genome shotgun (WGS) entry which is preliminary data.</text>
</comment>
<keyword evidence="2" id="KW-1133">Transmembrane helix</keyword>
<dbReference type="Pfam" id="PF13828">
    <property type="entry name" value="DUF4190"/>
    <property type="match status" value="1"/>
</dbReference>
<dbReference type="RefSeq" id="WP_067507872.1">
    <property type="nucleotide sequence ID" value="NZ_CP107943.1"/>
</dbReference>
<sequence>MKNAGDSDEWWKQYGGEGVTPGSPGQGSTPQYPTQDPSGYPSAPQYPQQPSQPEYPNYQQPPPGPAPGGYPQPPAYGYPQGYQPYGYAPRQSSNGLAIGAMVTSIIGLLGCCAFFVPSLIGLVLGVVALNQMKQHGNEEGKGMAQAGVWVGVAGIVLGILYWALIITGAIAGW</sequence>
<organism evidence="4 5">
    <name type="scientific">Nocardia puris</name>
    <dbReference type="NCBI Taxonomy" id="208602"/>
    <lineage>
        <taxon>Bacteria</taxon>
        <taxon>Bacillati</taxon>
        <taxon>Actinomycetota</taxon>
        <taxon>Actinomycetes</taxon>
        <taxon>Mycobacteriales</taxon>
        <taxon>Nocardiaceae</taxon>
        <taxon>Nocardia</taxon>
    </lineage>
</organism>
<reference evidence="4 5" key="1">
    <citation type="submission" date="2018-06" db="EMBL/GenBank/DDBJ databases">
        <title>Genomic Encyclopedia of Type Strains, Phase IV (KMG-IV): sequencing the most valuable type-strain genomes for metagenomic binning, comparative biology and taxonomic classification.</title>
        <authorList>
            <person name="Goeker M."/>
        </authorList>
    </citation>
    <scope>NUCLEOTIDE SEQUENCE [LARGE SCALE GENOMIC DNA]</scope>
    <source>
        <strain evidence="4 5">DSM 44599</strain>
    </source>
</reference>
<dbReference type="Proteomes" id="UP000252586">
    <property type="component" value="Unassembled WGS sequence"/>
</dbReference>
<feature type="compositionally biased region" description="Polar residues" evidence="1">
    <location>
        <begin position="26"/>
        <end position="36"/>
    </location>
</feature>
<feature type="compositionally biased region" description="Pro residues" evidence="1">
    <location>
        <begin position="59"/>
        <end position="76"/>
    </location>
</feature>
<dbReference type="STRING" id="1210090.GCA_001613185_02378"/>
<dbReference type="EMBL" id="QNRE01000017">
    <property type="protein sequence ID" value="RBO84285.1"/>
    <property type="molecule type" value="Genomic_DNA"/>
</dbReference>
<feature type="transmembrane region" description="Helical" evidence="2">
    <location>
        <begin position="96"/>
        <end position="127"/>
    </location>
</feature>